<dbReference type="PANTHER" id="PTHR11360:SF303">
    <property type="entry name" value="MAJOR FACILITATOR SUPERFAMILY (MFS) PROFILE DOMAIN-CONTAINING PROTEIN"/>
    <property type="match status" value="1"/>
</dbReference>
<gene>
    <name evidence="2" type="ORF">HPB48_016576</name>
</gene>
<proteinExistence type="predicted"/>
<dbReference type="OMA" id="YIVIIFH"/>
<keyword evidence="1" id="KW-1133">Transmembrane helix</keyword>
<evidence type="ECO:0000256" key="1">
    <source>
        <dbReference type="SAM" id="Phobius"/>
    </source>
</evidence>
<evidence type="ECO:0000313" key="2">
    <source>
        <dbReference type="EMBL" id="KAH9365014.1"/>
    </source>
</evidence>
<dbReference type="AlphaFoldDB" id="A0A9J6FF96"/>
<dbReference type="Gene3D" id="1.20.1250.20">
    <property type="entry name" value="MFS general substrate transporter like domains"/>
    <property type="match status" value="1"/>
</dbReference>
<protein>
    <recommendedName>
        <fullName evidence="4">Monocarboxylate transporter</fullName>
    </recommendedName>
</protein>
<sequence>MDKGWGVEDATSLMMCISVGSLVGRLLLPLLADFKFLTRSALMSACYVAVAAVFLAMPHVDSFHGLIMLCVVSGATVGCALTLKPVLIADYLGADQIAPTMGVTGIIMLPLIIGNPAIVGKTTRSIYIVIIFHCGRGGSKVKKCVLRITILD</sequence>
<dbReference type="SUPFAM" id="SSF103473">
    <property type="entry name" value="MFS general substrate transporter"/>
    <property type="match status" value="1"/>
</dbReference>
<keyword evidence="3" id="KW-1185">Reference proteome</keyword>
<dbReference type="Proteomes" id="UP000821853">
    <property type="component" value="Unassembled WGS sequence"/>
</dbReference>
<dbReference type="OrthoDB" id="6499973at2759"/>
<dbReference type="EMBL" id="JABSTR010000003">
    <property type="protein sequence ID" value="KAH9365014.1"/>
    <property type="molecule type" value="Genomic_DNA"/>
</dbReference>
<evidence type="ECO:0000313" key="3">
    <source>
        <dbReference type="Proteomes" id="UP000821853"/>
    </source>
</evidence>
<keyword evidence="1" id="KW-0472">Membrane</keyword>
<keyword evidence="1" id="KW-0812">Transmembrane</keyword>
<organism evidence="2 3">
    <name type="scientific">Haemaphysalis longicornis</name>
    <name type="common">Bush tick</name>
    <dbReference type="NCBI Taxonomy" id="44386"/>
    <lineage>
        <taxon>Eukaryota</taxon>
        <taxon>Metazoa</taxon>
        <taxon>Ecdysozoa</taxon>
        <taxon>Arthropoda</taxon>
        <taxon>Chelicerata</taxon>
        <taxon>Arachnida</taxon>
        <taxon>Acari</taxon>
        <taxon>Parasitiformes</taxon>
        <taxon>Ixodida</taxon>
        <taxon>Ixodoidea</taxon>
        <taxon>Ixodidae</taxon>
        <taxon>Haemaphysalinae</taxon>
        <taxon>Haemaphysalis</taxon>
    </lineage>
</organism>
<name>A0A9J6FF96_HAELO</name>
<feature type="transmembrane region" description="Helical" evidence="1">
    <location>
        <begin position="63"/>
        <end position="83"/>
    </location>
</feature>
<dbReference type="PANTHER" id="PTHR11360">
    <property type="entry name" value="MONOCARBOXYLATE TRANSPORTER"/>
    <property type="match status" value="1"/>
</dbReference>
<comment type="caution">
    <text evidence="2">The sequence shown here is derived from an EMBL/GenBank/DDBJ whole genome shotgun (WGS) entry which is preliminary data.</text>
</comment>
<dbReference type="VEuPathDB" id="VectorBase:HLOH_047326"/>
<dbReference type="GO" id="GO:0008028">
    <property type="term" value="F:monocarboxylic acid transmembrane transporter activity"/>
    <property type="evidence" value="ECO:0007669"/>
    <property type="project" value="TreeGrafter"/>
</dbReference>
<feature type="transmembrane region" description="Helical" evidence="1">
    <location>
        <begin position="40"/>
        <end position="57"/>
    </location>
</feature>
<dbReference type="InterPro" id="IPR036259">
    <property type="entry name" value="MFS_trans_sf"/>
</dbReference>
<dbReference type="InterPro" id="IPR050327">
    <property type="entry name" value="Proton-linked_MCT"/>
</dbReference>
<evidence type="ECO:0008006" key="4">
    <source>
        <dbReference type="Google" id="ProtNLM"/>
    </source>
</evidence>
<accession>A0A9J6FF96</accession>
<reference evidence="2 3" key="1">
    <citation type="journal article" date="2020" name="Cell">
        <title>Large-Scale Comparative Analyses of Tick Genomes Elucidate Their Genetic Diversity and Vector Capacities.</title>
        <authorList>
            <consortium name="Tick Genome and Microbiome Consortium (TIGMIC)"/>
            <person name="Jia N."/>
            <person name="Wang J."/>
            <person name="Shi W."/>
            <person name="Du L."/>
            <person name="Sun Y."/>
            <person name="Zhan W."/>
            <person name="Jiang J.F."/>
            <person name="Wang Q."/>
            <person name="Zhang B."/>
            <person name="Ji P."/>
            <person name="Bell-Sakyi L."/>
            <person name="Cui X.M."/>
            <person name="Yuan T.T."/>
            <person name="Jiang B.G."/>
            <person name="Yang W.F."/>
            <person name="Lam T.T."/>
            <person name="Chang Q.C."/>
            <person name="Ding S.J."/>
            <person name="Wang X.J."/>
            <person name="Zhu J.G."/>
            <person name="Ruan X.D."/>
            <person name="Zhao L."/>
            <person name="Wei J.T."/>
            <person name="Ye R.Z."/>
            <person name="Que T.C."/>
            <person name="Du C.H."/>
            <person name="Zhou Y.H."/>
            <person name="Cheng J.X."/>
            <person name="Dai P.F."/>
            <person name="Guo W.B."/>
            <person name="Han X.H."/>
            <person name="Huang E.J."/>
            <person name="Li L.F."/>
            <person name="Wei W."/>
            <person name="Gao Y.C."/>
            <person name="Liu J.Z."/>
            <person name="Shao H.Z."/>
            <person name="Wang X."/>
            <person name="Wang C.C."/>
            <person name="Yang T.C."/>
            <person name="Huo Q.B."/>
            <person name="Li W."/>
            <person name="Chen H.Y."/>
            <person name="Chen S.E."/>
            <person name="Zhou L.G."/>
            <person name="Ni X.B."/>
            <person name="Tian J.H."/>
            <person name="Sheng Y."/>
            <person name="Liu T."/>
            <person name="Pan Y.S."/>
            <person name="Xia L.Y."/>
            <person name="Li J."/>
            <person name="Zhao F."/>
            <person name="Cao W.C."/>
        </authorList>
    </citation>
    <scope>NUCLEOTIDE SEQUENCE [LARGE SCALE GENOMIC DNA]</scope>
    <source>
        <strain evidence="2">HaeL-2018</strain>
    </source>
</reference>